<accession>A0A367ZT73</accession>
<evidence type="ECO:0000313" key="3">
    <source>
        <dbReference type="Proteomes" id="UP000252355"/>
    </source>
</evidence>
<sequence>MDGWRAGRGGARLSCGRGAGKGRSARAGRGIKPPRTV</sequence>
<feature type="region of interest" description="Disordered" evidence="1">
    <location>
        <begin position="1"/>
        <end position="37"/>
    </location>
</feature>
<comment type="caution">
    <text evidence="2">The sequence shown here is derived from an EMBL/GenBank/DDBJ whole genome shotgun (WGS) entry which is preliminary data.</text>
</comment>
<reference evidence="2 3" key="1">
    <citation type="submission" date="2018-05" db="EMBL/GenBank/DDBJ databases">
        <title>A metagenomic window into the 2 km-deep terrestrial subsurface aquifer revealed taxonomically and functionally diverse microbial community comprising novel uncultured bacterial lineages.</title>
        <authorList>
            <person name="Kadnikov V.V."/>
            <person name="Mardanov A.V."/>
            <person name="Beletsky A.V."/>
            <person name="Banks D."/>
            <person name="Pimenov N.V."/>
            <person name="Frank Y.A."/>
            <person name="Karnachuk O.V."/>
            <person name="Ravin N.V."/>
        </authorList>
    </citation>
    <scope>NUCLEOTIDE SEQUENCE [LARGE SCALE GENOMIC DNA]</scope>
    <source>
        <strain evidence="2">BY5</strain>
    </source>
</reference>
<feature type="compositionally biased region" description="Gly residues" evidence="1">
    <location>
        <begin position="1"/>
        <end position="10"/>
    </location>
</feature>
<protein>
    <submittedName>
        <fullName evidence="2">Uncharacterized protein</fullName>
    </submittedName>
</protein>
<gene>
    <name evidence="2" type="ORF">OZSIB_2797</name>
</gene>
<proteinExistence type="predicted"/>
<evidence type="ECO:0000256" key="1">
    <source>
        <dbReference type="SAM" id="MobiDB-lite"/>
    </source>
</evidence>
<dbReference type="AlphaFoldDB" id="A0A367ZT73"/>
<dbReference type="EMBL" id="QOQW01000004">
    <property type="protein sequence ID" value="RCK80909.1"/>
    <property type="molecule type" value="Genomic_DNA"/>
</dbReference>
<dbReference type="Proteomes" id="UP000252355">
    <property type="component" value="Unassembled WGS sequence"/>
</dbReference>
<evidence type="ECO:0000313" key="2">
    <source>
        <dbReference type="EMBL" id="RCK80909.1"/>
    </source>
</evidence>
<organism evidence="2 3">
    <name type="scientific">Candidatus Ozemobacter sibiricus</name>
    <dbReference type="NCBI Taxonomy" id="2268124"/>
    <lineage>
        <taxon>Bacteria</taxon>
        <taxon>Candidatus Ozemobacteria</taxon>
        <taxon>Candidatus Ozemobacterales</taxon>
        <taxon>Candidatus Ozemobacteraceae</taxon>
        <taxon>Candidatus Ozemobacter</taxon>
    </lineage>
</organism>
<name>A0A367ZT73_9BACT</name>